<feature type="region of interest" description="Disordered" evidence="1">
    <location>
        <begin position="1"/>
        <end position="77"/>
    </location>
</feature>
<dbReference type="InterPro" id="IPR025451">
    <property type="entry name" value="DUF4211"/>
</dbReference>
<feature type="compositionally biased region" description="Acidic residues" evidence="1">
    <location>
        <begin position="65"/>
        <end position="77"/>
    </location>
</feature>
<dbReference type="STRING" id="1220926.S2K5L4"/>
<evidence type="ECO:0000313" key="3">
    <source>
        <dbReference type="EMBL" id="EPB90683.1"/>
    </source>
</evidence>
<feature type="region of interest" description="Disordered" evidence="1">
    <location>
        <begin position="95"/>
        <end position="127"/>
    </location>
</feature>
<feature type="compositionally biased region" description="Acidic residues" evidence="1">
    <location>
        <begin position="115"/>
        <end position="127"/>
    </location>
</feature>
<evidence type="ECO:0000259" key="2">
    <source>
        <dbReference type="Pfam" id="PF13926"/>
    </source>
</evidence>
<dbReference type="PANTHER" id="PTHR14689:SF0">
    <property type="entry name" value="COILED-COIL DOMAIN-CONTAINING PROTEIN 82"/>
    <property type="match status" value="1"/>
</dbReference>
<feature type="compositionally biased region" description="Polar residues" evidence="1">
    <location>
        <begin position="35"/>
        <end position="46"/>
    </location>
</feature>
<dbReference type="Pfam" id="PF13926">
    <property type="entry name" value="DUF4211"/>
    <property type="match status" value="1"/>
</dbReference>
<feature type="region of interest" description="Disordered" evidence="1">
    <location>
        <begin position="176"/>
        <end position="206"/>
    </location>
</feature>
<dbReference type="eggNOG" id="ENOG502S6QK">
    <property type="taxonomic scope" value="Eukaryota"/>
</dbReference>
<dbReference type="VEuPathDB" id="FungiDB:HMPREF1544_02427"/>
<evidence type="ECO:0000313" key="4">
    <source>
        <dbReference type="Proteomes" id="UP000014254"/>
    </source>
</evidence>
<sequence>MAKTKSPKRQQNLLKYFAVSSQEERLQLPQDPPEASSSTSSNQPSKVQKKTEVPHRRKKVPVIFESDEEDVDQGDEMMEEVIPRRRKKLRLIVESSDEESVEAPINLVSEGAASDQDEDMDDDLDFLDTSDILQKRTRGKRVDKYAENLKRLKDRKSKSALYDTVEDGPIESFVTSKHRPVIVPSSESENDDDEEGDSDDDDDFVVDDDIVDGKKVDKPVVKTSLPAEFSAQKSMSFRRQIDFYIQSLIELVLDPAFDIPSNDKYAVANETIKRRVQAYRDSMTTSDVWLPEFKSDLDKYTNWARFQGYVYDGAILCGACRANKPASRKIHLFSDDILDSETYYLGSECSKKAFMYHALKHFRTHMYQKVRNLVNDKRYNADTAQEVFDNLLQTGQVRKLRRNITNLLSNVVVKYNPRGQRTGVVEDDSDSSDDDFDDGSDSRVYGEDMY</sequence>
<keyword evidence="4" id="KW-1185">Reference proteome</keyword>
<dbReference type="PANTHER" id="PTHR14689">
    <property type="entry name" value="PHORBOL-ESTER_DAG-TYPE DOMAIN-CONTAINING PROTEIN"/>
    <property type="match status" value="1"/>
</dbReference>
<reference evidence="4" key="1">
    <citation type="submission" date="2013-05" db="EMBL/GenBank/DDBJ databases">
        <title>The Genome sequence of Mucor circinelloides f. circinelloides 1006PhL.</title>
        <authorList>
            <consortium name="The Broad Institute Genomics Platform"/>
            <person name="Cuomo C."/>
            <person name="Earl A."/>
            <person name="Findley K."/>
            <person name="Lee S.C."/>
            <person name="Walker B."/>
            <person name="Young S."/>
            <person name="Zeng Q."/>
            <person name="Gargeya S."/>
            <person name="Fitzgerald M."/>
            <person name="Haas B."/>
            <person name="Abouelleil A."/>
            <person name="Allen A.W."/>
            <person name="Alvarado L."/>
            <person name="Arachchi H.M."/>
            <person name="Berlin A.M."/>
            <person name="Chapman S.B."/>
            <person name="Gainer-Dewar J."/>
            <person name="Goldberg J."/>
            <person name="Griggs A."/>
            <person name="Gujja S."/>
            <person name="Hansen M."/>
            <person name="Howarth C."/>
            <person name="Imamovic A."/>
            <person name="Ireland A."/>
            <person name="Larimer J."/>
            <person name="McCowan C."/>
            <person name="Murphy C."/>
            <person name="Pearson M."/>
            <person name="Poon T.W."/>
            <person name="Priest M."/>
            <person name="Roberts A."/>
            <person name="Saif S."/>
            <person name="Shea T."/>
            <person name="Sisk P."/>
            <person name="Sykes S."/>
            <person name="Wortman J."/>
            <person name="Nusbaum C."/>
            <person name="Birren B."/>
        </authorList>
    </citation>
    <scope>NUCLEOTIDE SEQUENCE [LARGE SCALE GENOMIC DNA]</scope>
    <source>
        <strain evidence="4">1006PhL</strain>
    </source>
</reference>
<organism evidence="3 4">
    <name type="scientific">Mucor circinelloides f. circinelloides (strain 1006PhL)</name>
    <name type="common">Mucormycosis agent</name>
    <name type="synonym">Calyptromyces circinelloides</name>
    <dbReference type="NCBI Taxonomy" id="1220926"/>
    <lineage>
        <taxon>Eukaryota</taxon>
        <taxon>Fungi</taxon>
        <taxon>Fungi incertae sedis</taxon>
        <taxon>Mucoromycota</taxon>
        <taxon>Mucoromycotina</taxon>
        <taxon>Mucoromycetes</taxon>
        <taxon>Mucorales</taxon>
        <taxon>Mucorineae</taxon>
        <taxon>Mucoraceae</taxon>
        <taxon>Mucor</taxon>
    </lineage>
</organism>
<evidence type="ECO:0000256" key="1">
    <source>
        <dbReference type="SAM" id="MobiDB-lite"/>
    </source>
</evidence>
<dbReference type="OrthoDB" id="21499at2759"/>
<protein>
    <recommendedName>
        <fullName evidence="2">DUF4211 domain-containing protein</fullName>
    </recommendedName>
</protein>
<feature type="compositionally biased region" description="Acidic residues" evidence="1">
    <location>
        <begin position="188"/>
        <end position="206"/>
    </location>
</feature>
<dbReference type="OMA" id="HYVHFKR"/>
<dbReference type="Proteomes" id="UP000014254">
    <property type="component" value="Unassembled WGS sequence"/>
</dbReference>
<name>S2K5L4_MUCC1</name>
<accession>S2K5L4</accession>
<gene>
    <name evidence="3" type="ORF">HMPREF1544_02427</name>
</gene>
<dbReference type="InParanoid" id="S2K5L4"/>
<dbReference type="GO" id="GO:0005634">
    <property type="term" value="C:nucleus"/>
    <property type="evidence" value="ECO:0007669"/>
    <property type="project" value="TreeGrafter"/>
</dbReference>
<dbReference type="EMBL" id="KE123917">
    <property type="protein sequence ID" value="EPB90683.1"/>
    <property type="molecule type" value="Genomic_DNA"/>
</dbReference>
<feature type="region of interest" description="Disordered" evidence="1">
    <location>
        <begin position="419"/>
        <end position="450"/>
    </location>
</feature>
<feature type="compositionally biased region" description="Acidic residues" evidence="1">
    <location>
        <begin position="425"/>
        <end position="439"/>
    </location>
</feature>
<proteinExistence type="predicted"/>
<feature type="domain" description="DUF4211" evidence="2">
    <location>
        <begin position="203"/>
        <end position="332"/>
    </location>
</feature>
<feature type="compositionally biased region" description="Basic and acidic residues" evidence="1">
    <location>
        <begin position="440"/>
        <end position="450"/>
    </location>
</feature>
<dbReference type="AlphaFoldDB" id="S2K5L4"/>